<comment type="caution">
    <text evidence="2">The sequence shown here is derived from an EMBL/GenBank/DDBJ whole genome shotgun (WGS) entry which is preliminary data.</text>
</comment>
<sequence>MQGIKGGWGQGGLRRFDQQLDRMGWCEGVRIRNEVPDGGPHEGRLSSRSLLIPGPKCHLRRAASVSRDPVFPRGPLPETLDPGGIKRDAL</sequence>
<evidence type="ECO:0000313" key="2">
    <source>
        <dbReference type="EMBL" id="GIY20835.1"/>
    </source>
</evidence>
<keyword evidence="3" id="KW-1185">Reference proteome</keyword>
<dbReference type="Proteomes" id="UP001054945">
    <property type="component" value="Unassembled WGS sequence"/>
</dbReference>
<feature type="region of interest" description="Disordered" evidence="1">
    <location>
        <begin position="63"/>
        <end position="90"/>
    </location>
</feature>
<protein>
    <submittedName>
        <fullName evidence="2">Uncharacterized protein</fullName>
    </submittedName>
</protein>
<evidence type="ECO:0000256" key="1">
    <source>
        <dbReference type="SAM" id="MobiDB-lite"/>
    </source>
</evidence>
<dbReference type="AlphaFoldDB" id="A0AAV4RGL8"/>
<dbReference type="EMBL" id="BPLR01007940">
    <property type="protein sequence ID" value="GIY20835.1"/>
    <property type="molecule type" value="Genomic_DNA"/>
</dbReference>
<proteinExistence type="predicted"/>
<organism evidence="2 3">
    <name type="scientific">Caerostris extrusa</name>
    <name type="common">Bark spider</name>
    <name type="synonym">Caerostris bankana</name>
    <dbReference type="NCBI Taxonomy" id="172846"/>
    <lineage>
        <taxon>Eukaryota</taxon>
        <taxon>Metazoa</taxon>
        <taxon>Ecdysozoa</taxon>
        <taxon>Arthropoda</taxon>
        <taxon>Chelicerata</taxon>
        <taxon>Arachnida</taxon>
        <taxon>Araneae</taxon>
        <taxon>Araneomorphae</taxon>
        <taxon>Entelegynae</taxon>
        <taxon>Araneoidea</taxon>
        <taxon>Araneidae</taxon>
        <taxon>Caerostris</taxon>
    </lineage>
</organism>
<reference evidence="2 3" key="1">
    <citation type="submission" date="2021-06" db="EMBL/GenBank/DDBJ databases">
        <title>Caerostris extrusa draft genome.</title>
        <authorList>
            <person name="Kono N."/>
            <person name="Arakawa K."/>
        </authorList>
    </citation>
    <scope>NUCLEOTIDE SEQUENCE [LARGE SCALE GENOMIC DNA]</scope>
</reference>
<gene>
    <name evidence="2" type="ORF">CEXT_665101</name>
</gene>
<accession>A0AAV4RGL8</accession>
<evidence type="ECO:0000313" key="3">
    <source>
        <dbReference type="Proteomes" id="UP001054945"/>
    </source>
</evidence>
<name>A0AAV4RGL8_CAEEX</name>